<dbReference type="STRING" id="1333998.M2A_0700"/>
<reference evidence="1 2" key="1">
    <citation type="submission" date="2014-07" db="EMBL/GenBank/DDBJ databases">
        <title>Tepidicaulis marinum gen. nov., sp. nov., a novel marine bacterium denitrifying nitrate to nitrous oxide strictly under microaerobic conditions.</title>
        <authorList>
            <person name="Takeuchi M."/>
            <person name="Yamagishi T."/>
            <person name="Kamagata Y."/>
            <person name="Oshima K."/>
            <person name="Hattori M."/>
            <person name="Katayama T."/>
            <person name="Hanada S."/>
            <person name="Tamaki H."/>
            <person name="Marumo K."/>
            <person name="Maeda H."/>
            <person name="Nedachi M."/>
            <person name="Iwasaki W."/>
            <person name="Suwa Y."/>
            <person name="Sakata S."/>
        </authorList>
    </citation>
    <scope>NUCLEOTIDE SEQUENCE [LARGE SCALE GENOMIC DNA]</scope>
    <source>
        <strain evidence="1 2">MA2</strain>
    </source>
</reference>
<dbReference type="AlphaFoldDB" id="A0A081B833"/>
<organism evidence="1 2">
    <name type="scientific">Tepidicaulis marinus</name>
    <dbReference type="NCBI Taxonomy" id="1333998"/>
    <lineage>
        <taxon>Bacteria</taxon>
        <taxon>Pseudomonadati</taxon>
        <taxon>Pseudomonadota</taxon>
        <taxon>Alphaproteobacteria</taxon>
        <taxon>Hyphomicrobiales</taxon>
        <taxon>Parvibaculaceae</taxon>
        <taxon>Tepidicaulis</taxon>
    </lineage>
</organism>
<evidence type="ECO:0000313" key="2">
    <source>
        <dbReference type="Proteomes" id="UP000028702"/>
    </source>
</evidence>
<evidence type="ECO:0000313" key="1">
    <source>
        <dbReference type="EMBL" id="GAK44201.1"/>
    </source>
</evidence>
<comment type="caution">
    <text evidence="1">The sequence shown here is derived from an EMBL/GenBank/DDBJ whole genome shotgun (WGS) entry which is preliminary data.</text>
</comment>
<name>A0A081B833_9HYPH</name>
<dbReference type="eggNOG" id="ENOG50339XM">
    <property type="taxonomic scope" value="Bacteria"/>
</dbReference>
<gene>
    <name evidence="1" type="ORF">M2A_0700</name>
</gene>
<protein>
    <submittedName>
        <fullName evidence="1">Conserved protein</fullName>
    </submittedName>
</protein>
<sequence length="61" mass="7090">MSNKPTHRVFQVIETGKGKKFWNRIGGAWEHEDGDGFNLSLNSFPLDGRMVIRRIEKDDEE</sequence>
<accession>A0A081B833</accession>
<proteinExistence type="predicted"/>
<dbReference type="RefSeq" id="WP_244444368.1">
    <property type="nucleotide sequence ID" value="NZ_BBIO01000003.1"/>
</dbReference>
<dbReference type="Proteomes" id="UP000028702">
    <property type="component" value="Unassembled WGS sequence"/>
</dbReference>
<dbReference type="EMBL" id="BBIO01000003">
    <property type="protein sequence ID" value="GAK44201.1"/>
    <property type="molecule type" value="Genomic_DNA"/>
</dbReference>
<keyword evidence="2" id="KW-1185">Reference proteome</keyword>